<dbReference type="RefSeq" id="WP_345230232.1">
    <property type="nucleotide sequence ID" value="NZ_BAABIQ010000003.1"/>
</dbReference>
<name>A0ABP9AKT9_9SPHI</name>
<organism evidence="2 3">
    <name type="scientific">Olivibacter ginsenosidimutans</name>
    <dbReference type="NCBI Taxonomy" id="1176537"/>
    <lineage>
        <taxon>Bacteria</taxon>
        <taxon>Pseudomonadati</taxon>
        <taxon>Bacteroidota</taxon>
        <taxon>Sphingobacteriia</taxon>
        <taxon>Sphingobacteriales</taxon>
        <taxon>Sphingobacteriaceae</taxon>
        <taxon>Olivibacter</taxon>
    </lineage>
</organism>
<dbReference type="EMBL" id="BAABIQ010000003">
    <property type="protein sequence ID" value="GAA4781420.1"/>
    <property type="molecule type" value="Genomic_DNA"/>
</dbReference>
<dbReference type="InterPro" id="IPR059123">
    <property type="entry name" value="StrF_dom"/>
</dbReference>
<evidence type="ECO:0000259" key="1">
    <source>
        <dbReference type="Pfam" id="PF13712"/>
    </source>
</evidence>
<dbReference type="Gene3D" id="3.90.550.10">
    <property type="entry name" value="Spore Coat Polysaccharide Biosynthesis Protein SpsA, Chain A"/>
    <property type="match status" value="1"/>
</dbReference>
<sequence>MVSVIIVSINPDFLRKVKENIGDTIGISHEIIAIDNTHSNYGICQLYNAAAQQAKFEIVCFMHEDIVIHTESWGKKIVDLFGNHPNLGLIGVAGSAYKTFSVSGWDILGDDKNVRFINYIQGYKFLDKESDHQHANSTKKNLTEVAAVDGMWMCTKRSIVLSYPFDEETLSGFHGYDIDFCLSLYKKYVIAVTFDILIEHYSEGNFDKNWFREIIKVHEKWRSILPINLAQIRKREMEIFEKRAFKRGLPYYIELNYTLKSILKILNRLKLLKLIGRLTYLKLYYATIKSFLFSKQR</sequence>
<reference evidence="3" key="1">
    <citation type="journal article" date="2019" name="Int. J. Syst. Evol. Microbiol.">
        <title>The Global Catalogue of Microorganisms (GCM) 10K type strain sequencing project: providing services to taxonomists for standard genome sequencing and annotation.</title>
        <authorList>
            <consortium name="The Broad Institute Genomics Platform"/>
            <consortium name="The Broad Institute Genome Sequencing Center for Infectious Disease"/>
            <person name="Wu L."/>
            <person name="Ma J."/>
        </authorList>
    </citation>
    <scope>NUCLEOTIDE SEQUENCE [LARGE SCALE GENOMIC DNA]</scope>
    <source>
        <strain evidence="3">JCM 18200</strain>
    </source>
</reference>
<proteinExistence type="predicted"/>
<gene>
    <name evidence="2" type="ORF">GCM10023231_06170</name>
</gene>
<protein>
    <submittedName>
        <fullName evidence="2">Glycosyltransferase family protein</fullName>
    </submittedName>
</protein>
<accession>A0ABP9AKT9</accession>
<keyword evidence="3" id="KW-1185">Reference proteome</keyword>
<dbReference type="Pfam" id="PF13712">
    <property type="entry name" value="Glyco_tranf_2_5"/>
    <property type="match status" value="1"/>
</dbReference>
<evidence type="ECO:0000313" key="3">
    <source>
        <dbReference type="Proteomes" id="UP001501411"/>
    </source>
</evidence>
<dbReference type="InterPro" id="IPR029044">
    <property type="entry name" value="Nucleotide-diphossugar_trans"/>
</dbReference>
<dbReference type="SUPFAM" id="SSF53448">
    <property type="entry name" value="Nucleotide-diphospho-sugar transferases"/>
    <property type="match status" value="1"/>
</dbReference>
<comment type="caution">
    <text evidence="2">The sequence shown here is derived from an EMBL/GenBank/DDBJ whole genome shotgun (WGS) entry which is preliminary data.</text>
</comment>
<evidence type="ECO:0000313" key="2">
    <source>
        <dbReference type="EMBL" id="GAA4781420.1"/>
    </source>
</evidence>
<dbReference type="Proteomes" id="UP001501411">
    <property type="component" value="Unassembled WGS sequence"/>
</dbReference>
<feature type="domain" description="Streptomycin biosynthesis protein StrF" evidence="1">
    <location>
        <begin position="19"/>
        <end position="188"/>
    </location>
</feature>